<organism evidence="1 2">
    <name type="scientific">Agromyces protaetiae</name>
    <dbReference type="NCBI Taxonomy" id="2509455"/>
    <lineage>
        <taxon>Bacteria</taxon>
        <taxon>Bacillati</taxon>
        <taxon>Actinomycetota</taxon>
        <taxon>Actinomycetes</taxon>
        <taxon>Micrococcales</taxon>
        <taxon>Microbacteriaceae</taxon>
        <taxon>Agromyces</taxon>
    </lineage>
</organism>
<sequence length="87" mass="10049">MTVVDPPIRERRTQVGALPPIGVWWPMLERTLQFEILEAPDAPLRVNVVRRIRELCELDGSTPMRGVRLNENERAYLAGWTHSVDWA</sequence>
<dbReference type="AlphaFoldDB" id="A0A4P6FEB1"/>
<name>A0A4P6FEB1_9MICO</name>
<gene>
    <name evidence="1" type="ORF">ET445_08285</name>
</gene>
<protein>
    <submittedName>
        <fullName evidence="1">Uncharacterized protein</fullName>
    </submittedName>
</protein>
<dbReference type="RefSeq" id="WP_129190496.1">
    <property type="nucleotide sequence ID" value="NZ_CP035491.1"/>
</dbReference>
<dbReference type="OrthoDB" id="5007282at2"/>
<evidence type="ECO:0000313" key="2">
    <source>
        <dbReference type="Proteomes" id="UP000291259"/>
    </source>
</evidence>
<dbReference type="Proteomes" id="UP000291259">
    <property type="component" value="Chromosome"/>
</dbReference>
<dbReference type="KEGG" id="agf:ET445_08285"/>
<keyword evidence="2" id="KW-1185">Reference proteome</keyword>
<accession>A0A4P6FEB1</accession>
<evidence type="ECO:0000313" key="1">
    <source>
        <dbReference type="EMBL" id="QAY73343.1"/>
    </source>
</evidence>
<reference evidence="1 2" key="1">
    <citation type="submission" date="2019-01" db="EMBL/GenBank/DDBJ databases">
        <title>Genome sequencing of strain FW100M-8.</title>
        <authorList>
            <person name="Heo J."/>
            <person name="Kim S.-J."/>
            <person name="Kim J.-S."/>
            <person name="Hong S.-B."/>
            <person name="Kwon S.-W."/>
        </authorList>
    </citation>
    <scope>NUCLEOTIDE SEQUENCE [LARGE SCALE GENOMIC DNA]</scope>
    <source>
        <strain evidence="1 2">FW100M-8</strain>
    </source>
</reference>
<proteinExistence type="predicted"/>
<dbReference type="EMBL" id="CP035491">
    <property type="protein sequence ID" value="QAY73343.1"/>
    <property type="molecule type" value="Genomic_DNA"/>
</dbReference>